<feature type="region of interest" description="Disordered" evidence="1">
    <location>
        <begin position="1"/>
        <end position="52"/>
    </location>
</feature>
<proteinExistence type="predicted"/>
<accession>A0AAP2DLN4</accession>
<dbReference type="AlphaFoldDB" id="A0AAP2DLN4"/>
<comment type="caution">
    <text evidence="2">The sequence shown here is derived from an EMBL/GenBank/DDBJ whole genome shotgun (WGS) entry which is preliminary data.</text>
</comment>
<dbReference type="EMBL" id="JAHESF010000016">
    <property type="protein sequence ID" value="MBT1698585.1"/>
    <property type="molecule type" value="Genomic_DNA"/>
</dbReference>
<sequence length="52" mass="5814">MRKKPKKEKTDQQKPKPEVPPSDPKPVEAIEENPFNFGGLPARDLKKNLGCG</sequence>
<reference evidence="2 3" key="1">
    <citation type="submission" date="2021-05" db="EMBL/GenBank/DDBJ databases">
        <title>A Polyphasic approach of four new species of the genus Ohtaekwangia: Ohtaekwangia histidinii sp. nov., Ohtaekwangia cretensis sp. nov., Ohtaekwangia indiensis sp. nov., Ohtaekwangia reichenbachii sp. nov. from diverse environment.</title>
        <authorList>
            <person name="Octaviana S."/>
        </authorList>
    </citation>
    <scope>NUCLEOTIDE SEQUENCE [LARGE SCALE GENOMIC DNA]</scope>
    <source>
        <strain evidence="2 3">PWU4</strain>
    </source>
</reference>
<protein>
    <submittedName>
        <fullName evidence="2">Uncharacterized protein</fullName>
    </submittedName>
</protein>
<keyword evidence="3" id="KW-1185">Reference proteome</keyword>
<evidence type="ECO:0000313" key="3">
    <source>
        <dbReference type="Proteomes" id="UP001319200"/>
    </source>
</evidence>
<evidence type="ECO:0000256" key="1">
    <source>
        <dbReference type="SAM" id="MobiDB-lite"/>
    </source>
</evidence>
<dbReference type="RefSeq" id="WP_254165008.1">
    <property type="nucleotide sequence ID" value="NZ_JAHESF010000016.1"/>
</dbReference>
<feature type="compositionally biased region" description="Basic and acidic residues" evidence="1">
    <location>
        <begin position="43"/>
        <end position="52"/>
    </location>
</feature>
<feature type="compositionally biased region" description="Basic and acidic residues" evidence="1">
    <location>
        <begin position="8"/>
        <end position="17"/>
    </location>
</feature>
<dbReference type="Proteomes" id="UP001319200">
    <property type="component" value="Unassembled WGS sequence"/>
</dbReference>
<evidence type="ECO:0000313" key="2">
    <source>
        <dbReference type="EMBL" id="MBT1698585.1"/>
    </source>
</evidence>
<gene>
    <name evidence="2" type="ORF">KK083_16960</name>
</gene>
<organism evidence="2 3">
    <name type="scientific">Chryseosolibacter histidini</name>
    <dbReference type="NCBI Taxonomy" id="2782349"/>
    <lineage>
        <taxon>Bacteria</taxon>
        <taxon>Pseudomonadati</taxon>
        <taxon>Bacteroidota</taxon>
        <taxon>Cytophagia</taxon>
        <taxon>Cytophagales</taxon>
        <taxon>Chryseotaleaceae</taxon>
        <taxon>Chryseosolibacter</taxon>
    </lineage>
</organism>
<name>A0AAP2DLN4_9BACT</name>